<organism evidence="5 6">
    <name type="scientific">Oryza sativa subsp. japonica</name>
    <name type="common">Rice</name>
    <dbReference type="NCBI Taxonomy" id="39947"/>
    <lineage>
        <taxon>Eukaryota</taxon>
        <taxon>Viridiplantae</taxon>
        <taxon>Streptophyta</taxon>
        <taxon>Embryophyta</taxon>
        <taxon>Tracheophyta</taxon>
        <taxon>Spermatophyta</taxon>
        <taxon>Magnoliopsida</taxon>
        <taxon>Liliopsida</taxon>
        <taxon>Poales</taxon>
        <taxon>Poaceae</taxon>
        <taxon>BOP clade</taxon>
        <taxon>Oryzoideae</taxon>
        <taxon>Oryzeae</taxon>
        <taxon>Oryzinae</taxon>
        <taxon>Oryza</taxon>
        <taxon>Oryza sativa</taxon>
    </lineage>
</organism>
<dbReference type="Proteomes" id="UP000059680">
    <property type="component" value="Chromosome 4"/>
</dbReference>
<comment type="similarity">
    <text evidence="1">Belongs to the glycosyl hydrolase 1 family.</text>
</comment>
<evidence type="ECO:0000256" key="3">
    <source>
        <dbReference type="ARBA" id="ARBA00023180"/>
    </source>
</evidence>
<name>A0A0P0WBH2_ORYSJ</name>
<dbReference type="GO" id="GO:0005975">
    <property type="term" value="P:carbohydrate metabolic process"/>
    <property type="evidence" value="ECO:0007669"/>
    <property type="project" value="InterPro"/>
</dbReference>
<dbReference type="PROSITE" id="PS00653">
    <property type="entry name" value="GLYCOSYL_HYDROL_F1_2"/>
    <property type="match status" value="1"/>
</dbReference>
<protein>
    <submittedName>
        <fullName evidence="5">Os04g0474500 protein</fullName>
    </submittedName>
</protein>
<proteinExistence type="inferred from homology"/>
<dbReference type="GO" id="GO:0008422">
    <property type="term" value="F:beta-glucosidase activity"/>
    <property type="evidence" value="ECO:0007669"/>
    <property type="project" value="UniProtKB-ARBA"/>
</dbReference>
<keyword evidence="6" id="KW-1185">Reference proteome</keyword>
<evidence type="ECO:0000256" key="1">
    <source>
        <dbReference type="ARBA" id="ARBA00010838"/>
    </source>
</evidence>
<dbReference type="GO" id="GO:0033907">
    <property type="term" value="F:beta-D-fucosidase activity"/>
    <property type="evidence" value="ECO:0007669"/>
    <property type="project" value="UniProtKB-ARBA"/>
</dbReference>
<reference evidence="6" key="1">
    <citation type="journal article" date="2005" name="Nature">
        <title>The map-based sequence of the rice genome.</title>
        <authorList>
            <consortium name="International rice genome sequencing project (IRGSP)"/>
            <person name="Matsumoto T."/>
            <person name="Wu J."/>
            <person name="Kanamori H."/>
            <person name="Katayose Y."/>
            <person name="Fujisawa M."/>
            <person name="Namiki N."/>
            <person name="Mizuno H."/>
            <person name="Yamamoto K."/>
            <person name="Antonio B.A."/>
            <person name="Baba T."/>
            <person name="Sakata K."/>
            <person name="Nagamura Y."/>
            <person name="Aoki H."/>
            <person name="Arikawa K."/>
            <person name="Arita K."/>
            <person name="Bito T."/>
            <person name="Chiden Y."/>
            <person name="Fujitsuka N."/>
            <person name="Fukunaka R."/>
            <person name="Hamada M."/>
            <person name="Harada C."/>
            <person name="Hayashi A."/>
            <person name="Hijishita S."/>
            <person name="Honda M."/>
            <person name="Hosokawa S."/>
            <person name="Ichikawa Y."/>
            <person name="Idonuma A."/>
            <person name="Iijima M."/>
            <person name="Ikeda M."/>
            <person name="Ikeno M."/>
            <person name="Ito K."/>
            <person name="Ito S."/>
            <person name="Ito T."/>
            <person name="Ito Y."/>
            <person name="Ito Y."/>
            <person name="Iwabuchi A."/>
            <person name="Kamiya K."/>
            <person name="Karasawa W."/>
            <person name="Kurita K."/>
            <person name="Katagiri S."/>
            <person name="Kikuta A."/>
            <person name="Kobayashi H."/>
            <person name="Kobayashi N."/>
            <person name="Machita K."/>
            <person name="Maehara T."/>
            <person name="Masukawa M."/>
            <person name="Mizubayashi T."/>
            <person name="Mukai Y."/>
            <person name="Nagasaki H."/>
            <person name="Nagata Y."/>
            <person name="Naito S."/>
            <person name="Nakashima M."/>
            <person name="Nakama Y."/>
            <person name="Nakamichi Y."/>
            <person name="Nakamura M."/>
            <person name="Meguro A."/>
            <person name="Negishi M."/>
            <person name="Ohta I."/>
            <person name="Ohta T."/>
            <person name="Okamoto M."/>
            <person name="Ono N."/>
            <person name="Saji S."/>
            <person name="Sakaguchi M."/>
            <person name="Sakai K."/>
            <person name="Shibata M."/>
            <person name="Shimokawa T."/>
            <person name="Song J."/>
            <person name="Takazaki Y."/>
            <person name="Terasawa K."/>
            <person name="Tsugane M."/>
            <person name="Tsuji K."/>
            <person name="Ueda S."/>
            <person name="Waki K."/>
            <person name="Yamagata H."/>
            <person name="Yamamoto M."/>
            <person name="Yamamoto S."/>
            <person name="Yamane H."/>
            <person name="Yoshiki S."/>
            <person name="Yoshihara R."/>
            <person name="Yukawa K."/>
            <person name="Zhong H."/>
            <person name="Yano M."/>
            <person name="Yuan Q."/>
            <person name="Ouyang S."/>
            <person name="Liu J."/>
            <person name="Jones K.M."/>
            <person name="Gansberger K."/>
            <person name="Moffat K."/>
            <person name="Hill J."/>
            <person name="Bera J."/>
            <person name="Fadrosh D."/>
            <person name="Jin S."/>
            <person name="Johri S."/>
            <person name="Kim M."/>
            <person name="Overton L."/>
            <person name="Reardon M."/>
            <person name="Tsitrin T."/>
            <person name="Vuong H."/>
            <person name="Weaver B."/>
            <person name="Ciecko A."/>
            <person name="Tallon L."/>
            <person name="Jackson J."/>
            <person name="Pai G."/>
            <person name="Aken S.V."/>
            <person name="Utterback T."/>
            <person name="Reidmuller S."/>
            <person name="Feldblyum T."/>
            <person name="Hsiao J."/>
            <person name="Zismann V."/>
            <person name="Iobst S."/>
            <person name="de Vazeille A.R."/>
            <person name="Buell C.R."/>
            <person name="Ying K."/>
            <person name="Li Y."/>
            <person name="Lu T."/>
            <person name="Huang Y."/>
            <person name="Zhao Q."/>
            <person name="Feng Q."/>
            <person name="Zhang L."/>
            <person name="Zhu J."/>
            <person name="Weng Q."/>
            <person name="Mu J."/>
            <person name="Lu Y."/>
            <person name="Fan D."/>
            <person name="Liu Y."/>
            <person name="Guan J."/>
            <person name="Zhang Y."/>
            <person name="Yu S."/>
            <person name="Liu X."/>
            <person name="Zhang Y."/>
            <person name="Hong G."/>
            <person name="Han B."/>
            <person name="Choisne N."/>
            <person name="Demange N."/>
            <person name="Orjeda G."/>
            <person name="Samain S."/>
            <person name="Cattolico L."/>
            <person name="Pelletier E."/>
            <person name="Couloux A."/>
            <person name="Segurens B."/>
            <person name="Wincker P."/>
            <person name="D'Hont A."/>
            <person name="Scarpelli C."/>
            <person name="Weissenbach J."/>
            <person name="Salanoubat M."/>
            <person name="Quetier F."/>
            <person name="Yu Y."/>
            <person name="Kim H.R."/>
            <person name="Rambo T."/>
            <person name="Currie J."/>
            <person name="Collura K."/>
            <person name="Luo M."/>
            <person name="Yang T."/>
            <person name="Ammiraju J.S.S."/>
            <person name="Engler F."/>
            <person name="Soderlund C."/>
            <person name="Wing R.A."/>
            <person name="Palmer L.E."/>
            <person name="de la Bastide M."/>
            <person name="Spiegel L."/>
            <person name="Nascimento L."/>
            <person name="Zutavern T."/>
            <person name="O'Shaughnessy A."/>
            <person name="Dike S."/>
            <person name="Dedhia N."/>
            <person name="Preston R."/>
            <person name="Balija V."/>
            <person name="McCombie W.R."/>
            <person name="Chow T."/>
            <person name="Chen H."/>
            <person name="Chung M."/>
            <person name="Chen C."/>
            <person name="Shaw J."/>
            <person name="Wu H."/>
            <person name="Hsiao K."/>
            <person name="Chao Y."/>
            <person name="Chu M."/>
            <person name="Cheng C."/>
            <person name="Hour A."/>
            <person name="Lee P."/>
            <person name="Lin S."/>
            <person name="Lin Y."/>
            <person name="Liou J."/>
            <person name="Liu S."/>
            <person name="Hsing Y."/>
            <person name="Raghuvanshi S."/>
            <person name="Mohanty A."/>
            <person name="Bharti A.K."/>
            <person name="Gaur A."/>
            <person name="Gupta V."/>
            <person name="Kumar D."/>
            <person name="Ravi V."/>
            <person name="Vij S."/>
            <person name="Kapur A."/>
            <person name="Khurana P."/>
            <person name="Khurana P."/>
            <person name="Khurana J.P."/>
            <person name="Tyagi A.K."/>
            <person name="Gaikwad K."/>
            <person name="Singh A."/>
            <person name="Dalal V."/>
            <person name="Srivastava S."/>
            <person name="Dixit A."/>
            <person name="Pal A.K."/>
            <person name="Ghazi I.A."/>
            <person name="Yadav M."/>
            <person name="Pandit A."/>
            <person name="Bhargava A."/>
            <person name="Sureshbabu K."/>
            <person name="Batra K."/>
            <person name="Sharma T.R."/>
            <person name="Mohapatra T."/>
            <person name="Singh N.K."/>
            <person name="Messing J."/>
            <person name="Nelson A.B."/>
            <person name="Fuks G."/>
            <person name="Kavchok S."/>
            <person name="Keizer G."/>
            <person name="Linton E."/>
            <person name="Llaca V."/>
            <person name="Song R."/>
            <person name="Tanyolac B."/>
            <person name="Young S."/>
            <person name="Ho-Il K."/>
            <person name="Hahn J.H."/>
            <person name="Sangsakoo G."/>
            <person name="Vanavichit A."/>
            <person name="de Mattos Luiz.A.T."/>
            <person name="Zimmer P.D."/>
            <person name="Malone G."/>
            <person name="Dellagostin O."/>
            <person name="de Oliveira A.C."/>
            <person name="Bevan M."/>
            <person name="Bancroft I."/>
            <person name="Minx P."/>
            <person name="Cordum H."/>
            <person name="Wilson R."/>
            <person name="Cheng Z."/>
            <person name="Jin W."/>
            <person name="Jiang J."/>
            <person name="Leong S.A."/>
            <person name="Iwama H."/>
            <person name="Gojobori T."/>
            <person name="Itoh T."/>
            <person name="Niimura Y."/>
            <person name="Fujii Y."/>
            <person name="Habara T."/>
            <person name="Sakai H."/>
            <person name="Sato Y."/>
            <person name="Wilson G."/>
            <person name="Kumar K."/>
            <person name="McCouch S."/>
            <person name="Juretic N."/>
            <person name="Hoen D."/>
            <person name="Wright S."/>
            <person name="Bruskiewich R."/>
            <person name="Bureau T."/>
            <person name="Miyao A."/>
            <person name="Hirochika H."/>
            <person name="Nishikawa T."/>
            <person name="Kadowaki K."/>
            <person name="Sugiura M."/>
            <person name="Burr B."/>
            <person name="Sasaki T."/>
        </authorList>
    </citation>
    <scope>NUCLEOTIDE SEQUENCE [LARGE SCALE GENOMIC DNA]</scope>
    <source>
        <strain evidence="6">cv. Nipponbare</strain>
    </source>
</reference>
<sequence>MAVAGAMVMSGGVLLLLLAFTCAAYNDAGELPPISRRSFPKGFIFGTSSSSYQFEGAAAKGGRGPSIWDTFTHQYPGMLTINGQK</sequence>
<feature type="signal peptide" evidence="4">
    <location>
        <begin position="1"/>
        <end position="23"/>
    </location>
</feature>
<dbReference type="Gene3D" id="3.20.20.80">
    <property type="entry name" value="Glycosidases"/>
    <property type="match status" value="1"/>
</dbReference>
<dbReference type="EMBL" id="AP014960">
    <property type="protein sequence ID" value="BAS89672.1"/>
    <property type="molecule type" value="Genomic_DNA"/>
</dbReference>
<gene>
    <name evidence="5" type="ordered locus">Os04g0474500</name>
    <name evidence="5" type="ORF">OSNPB_040474500</name>
</gene>
<evidence type="ECO:0000256" key="2">
    <source>
        <dbReference type="ARBA" id="ARBA00022801"/>
    </source>
</evidence>
<dbReference type="GO" id="GO:0004565">
    <property type="term" value="F:beta-galactosidase activity"/>
    <property type="evidence" value="ECO:0007669"/>
    <property type="project" value="UniProtKB-ARBA"/>
</dbReference>
<dbReference type="InterPro" id="IPR033132">
    <property type="entry name" value="GH_1_N_CS"/>
</dbReference>
<dbReference type="SUPFAM" id="SSF51445">
    <property type="entry name" value="(Trans)glycosidases"/>
    <property type="match status" value="1"/>
</dbReference>
<evidence type="ECO:0000256" key="4">
    <source>
        <dbReference type="SAM" id="SignalP"/>
    </source>
</evidence>
<reference evidence="5 6" key="3">
    <citation type="journal article" date="2013" name="Rice">
        <title>Improvement of the Oryza sativa Nipponbare reference genome using next generation sequence and optical map data.</title>
        <authorList>
            <person name="Kawahara Y."/>
            <person name="de la Bastide M."/>
            <person name="Hamilton J.P."/>
            <person name="Kanamori H."/>
            <person name="McCombie W.R."/>
            <person name="Ouyang S."/>
            <person name="Schwartz D.C."/>
            <person name="Tanaka T."/>
            <person name="Wu J."/>
            <person name="Zhou S."/>
            <person name="Childs K.L."/>
            <person name="Davidson R.M."/>
            <person name="Lin H."/>
            <person name="Quesada-Ocampo L."/>
            <person name="Vaillancourt B."/>
            <person name="Sakai H."/>
            <person name="Lee S.S."/>
            <person name="Kim J."/>
            <person name="Numa H."/>
            <person name="Itoh T."/>
            <person name="Buell C.R."/>
            <person name="Matsumoto T."/>
        </authorList>
    </citation>
    <scope>NUCLEOTIDE SEQUENCE [LARGE SCALE GENOMIC DNA]</scope>
    <source>
        <strain evidence="6">cv. Nipponbare</strain>
    </source>
</reference>
<accession>A0A0P0WBH2</accession>
<dbReference type="AlphaFoldDB" id="A0A0P0WBH2"/>
<dbReference type="Gramene" id="Os04t0474500-02">
    <property type="protein sequence ID" value="Os04t0474500-02"/>
    <property type="gene ID" value="Os04g0474500"/>
</dbReference>
<dbReference type="InterPro" id="IPR001360">
    <property type="entry name" value="Glyco_hydro_1"/>
</dbReference>
<keyword evidence="3" id="KW-0325">Glycoprotein</keyword>
<keyword evidence="2" id="KW-0378">Hydrolase</keyword>
<dbReference type="InterPro" id="IPR017853">
    <property type="entry name" value="GH"/>
</dbReference>
<evidence type="ECO:0000313" key="5">
    <source>
        <dbReference type="EMBL" id="BAS89672.1"/>
    </source>
</evidence>
<keyword evidence="4" id="KW-0732">Signal</keyword>
<dbReference type="Pfam" id="PF00232">
    <property type="entry name" value="Glyco_hydro_1"/>
    <property type="match status" value="1"/>
</dbReference>
<reference evidence="5 6" key="2">
    <citation type="journal article" date="2013" name="Plant Cell Physiol.">
        <title>Rice Annotation Project Database (RAP-DB): an integrative and interactive database for rice genomics.</title>
        <authorList>
            <person name="Sakai H."/>
            <person name="Lee S.S."/>
            <person name="Tanaka T."/>
            <person name="Numa H."/>
            <person name="Kim J."/>
            <person name="Kawahara Y."/>
            <person name="Wakimoto H."/>
            <person name="Yang C.C."/>
            <person name="Iwamoto M."/>
            <person name="Abe T."/>
            <person name="Yamada Y."/>
            <person name="Muto A."/>
            <person name="Inokuchi H."/>
            <person name="Ikemura T."/>
            <person name="Matsumoto T."/>
            <person name="Sasaki T."/>
            <person name="Itoh T."/>
        </authorList>
    </citation>
    <scope>NUCLEOTIDE SEQUENCE [LARGE SCALE GENOMIC DNA]</scope>
    <source>
        <strain evidence="6">cv. Nipponbare</strain>
    </source>
</reference>
<dbReference type="ExpressionAtlas" id="A0A0P0WBH2">
    <property type="expression patterns" value="baseline and differential"/>
</dbReference>
<feature type="chain" id="PRO_5006056639" evidence="4">
    <location>
        <begin position="24"/>
        <end position="85"/>
    </location>
</feature>
<evidence type="ECO:0000313" key="6">
    <source>
        <dbReference type="Proteomes" id="UP000059680"/>
    </source>
</evidence>